<comment type="catalytic activity">
    <reaction evidence="2">
        <text>1-(2-carboxyphenylamino)-1-deoxy-D-ribulose 5-phosphate + H(+) = (1S,2R)-1-C-(indol-3-yl)glycerol 3-phosphate + CO2 + H2O</text>
        <dbReference type="Rhea" id="RHEA:23476"/>
        <dbReference type="ChEBI" id="CHEBI:15377"/>
        <dbReference type="ChEBI" id="CHEBI:15378"/>
        <dbReference type="ChEBI" id="CHEBI:16526"/>
        <dbReference type="ChEBI" id="CHEBI:58613"/>
        <dbReference type="ChEBI" id="CHEBI:58866"/>
        <dbReference type="EC" id="4.1.1.48"/>
    </reaction>
</comment>
<comment type="similarity">
    <text evidence="5">In the N-terminal section; belongs to the TrpC family.</text>
</comment>
<comment type="similarity">
    <text evidence="15">Belongs to the TrpF family.</text>
</comment>
<sequence>MPQSIRSRVTILQEIIEAKSKYPIRATIRNIPITKPPFENFPFIIAEIKRSSPSLGNINDIPSLQNLAKDYLDAGANAISILCEKDYFKGDLEDLQEVKTAYPNACVLRKDFITQIEQIQESYDFGADMLLLITALFAEQVNGFNQLKKLYEQTLALGLTPLLEVHNKEEIDFLKPLKPLLIGINSRNLHNFKIDKIVAYNLLFYAKEQLNSQVLFESSINSSFDGFIVGNIGFDGILCGSYLVKSSNAYEALNALKCSVSVARNSPNAFYQNVFRILQSPLGFLKICGITTKEDALMCAKALESHLGGLLPFDKIAALGFIFIKDSPRFVLESVIREISQSLKDYPKILKIIVIQDDKESMQQAIKLYEEGIIDALQLHGVCGESFGGISLKAANFPFYEVWNIEKPSDFNASISPFVLFDSKSILGGGSGVSIDKEVLQFLKAKVDNYLCVAGGVGIDNIQQYKNLGAKMLDVNSSLESTPAKKDSKKLQAFLEKFTSLIMHS</sequence>
<evidence type="ECO:0000256" key="15">
    <source>
        <dbReference type="HAMAP-Rule" id="MF_00135"/>
    </source>
</evidence>
<dbReference type="Pfam" id="PF00697">
    <property type="entry name" value="PRAI"/>
    <property type="match status" value="1"/>
</dbReference>
<feature type="domain" description="Indole-3-glycerol phosphate synthase" evidence="16">
    <location>
        <begin position="39"/>
        <end position="255"/>
    </location>
</feature>
<dbReference type="PROSITE" id="PS00614">
    <property type="entry name" value="IGPS"/>
    <property type="match status" value="1"/>
</dbReference>
<dbReference type="EC" id="5.3.1.24" evidence="15"/>
<comment type="similarity">
    <text evidence="6">In the C-terminal section; belongs to the TrpF family.</text>
</comment>
<dbReference type="HAMAP" id="MF_00135">
    <property type="entry name" value="PRAI"/>
    <property type="match status" value="1"/>
</dbReference>
<dbReference type="InterPro" id="IPR001468">
    <property type="entry name" value="Indole-3-GlycerolPSynthase_CS"/>
</dbReference>
<dbReference type="UniPathway" id="UPA00035">
    <property type="reaction ID" value="UER00042"/>
</dbReference>
<evidence type="ECO:0000256" key="2">
    <source>
        <dbReference type="ARBA" id="ARBA00001633"/>
    </source>
</evidence>
<dbReference type="PANTHER" id="PTHR22854">
    <property type="entry name" value="TRYPTOPHAN BIOSYNTHESIS PROTEIN"/>
    <property type="match status" value="1"/>
</dbReference>
<keyword evidence="13" id="KW-0511">Multifunctional enzyme</keyword>
<keyword evidence="10 15" id="KW-0057">Aromatic amino acid biosynthesis</keyword>
<evidence type="ECO:0000256" key="10">
    <source>
        <dbReference type="ARBA" id="ARBA00023141"/>
    </source>
</evidence>
<keyword evidence="12" id="KW-0456">Lyase</keyword>
<evidence type="ECO:0000256" key="8">
    <source>
        <dbReference type="ARBA" id="ARBA00022793"/>
    </source>
</evidence>
<evidence type="ECO:0000256" key="12">
    <source>
        <dbReference type="ARBA" id="ARBA00023239"/>
    </source>
</evidence>
<gene>
    <name evidence="15" type="primary">trpF</name>
    <name evidence="18" type="ORF">CDV25_05785</name>
</gene>
<comment type="pathway">
    <text evidence="4">Amino-acid biosynthesis; L-tryptophan biosynthesis; L-tryptophan from chorismate: step 4/5.</text>
</comment>
<dbReference type="InterPro" id="IPR011060">
    <property type="entry name" value="RibuloseP-bd_barrel"/>
</dbReference>
<dbReference type="PANTHER" id="PTHR22854:SF2">
    <property type="entry name" value="INDOLE-3-GLYCEROL-PHOSPHATE SYNTHASE"/>
    <property type="match status" value="1"/>
</dbReference>
<keyword evidence="7 15" id="KW-0028">Amino-acid biosynthesis</keyword>
<evidence type="ECO:0000256" key="4">
    <source>
        <dbReference type="ARBA" id="ARBA00004696"/>
    </source>
</evidence>
<evidence type="ECO:0000256" key="11">
    <source>
        <dbReference type="ARBA" id="ARBA00023235"/>
    </source>
</evidence>
<dbReference type="KEGG" id="had:CDV25_05785"/>
<evidence type="ECO:0000313" key="19">
    <source>
        <dbReference type="Proteomes" id="UP000244890"/>
    </source>
</evidence>
<reference evidence="18 19" key="1">
    <citation type="submission" date="2017-06" db="EMBL/GenBank/DDBJ databases">
        <title>Complete genome of Helicobacter apodemus.</title>
        <authorList>
            <person name="Cho S."/>
        </authorList>
    </citation>
    <scope>NUCLEOTIDE SEQUENCE [LARGE SCALE GENOMIC DNA]</scope>
    <source>
        <strain evidence="19">SNUVETPUB-15-01</strain>
    </source>
</reference>
<evidence type="ECO:0000256" key="3">
    <source>
        <dbReference type="ARBA" id="ARBA00004664"/>
    </source>
</evidence>
<evidence type="ECO:0000256" key="14">
    <source>
        <dbReference type="ARBA" id="ARBA00025592"/>
    </source>
</evidence>
<dbReference type="GO" id="GO:0000162">
    <property type="term" value="P:L-tryptophan biosynthetic process"/>
    <property type="evidence" value="ECO:0007669"/>
    <property type="project" value="UniProtKB-UniRule"/>
</dbReference>
<evidence type="ECO:0000259" key="17">
    <source>
        <dbReference type="Pfam" id="PF00697"/>
    </source>
</evidence>
<evidence type="ECO:0000256" key="7">
    <source>
        <dbReference type="ARBA" id="ARBA00022605"/>
    </source>
</evidence>
<protein>
    <recommendedName>
        <fullName evidence="15">N-(5'-phosphoribosyl)anthranilate isomerase</fullName>
        <shortName evidence="15">PRAI</shortName>
        <ecNumber evidence="15">5.3.1.24</ecNumber>
    </recommendedName>
</protein>
<dbReference type="Gene3D" id="3.20.20.70">
    <property type="entry name" value="Aldolase class I"/>
    <property type="match status" value="2"/>
</dbReference>
<evidence type="ECO:0000256" key="5">
    <source>
        <dbReference type="ARBA" id="ARBA00007902"/>
    </source>
</evidence>
<organism evidence="18 19">
    <name type="scientific">Helicobacter apodemus</name>
    <dbReference type="NCBI Taxonomy" id="135569"/>
    <lineage>
        <taxon>Bacteria</taxon>
        <taxon>Pseudomonadati</taxon>
        <taxon>Campylobacterota</taxon>
        <taxon>Epsilonproteobacteria</taxon>
        <taxon>Campylobacterales</taxon>
        <taxon>Helicobacteraceae</taxon>
        <taxon>Helicobacter</taxon>
    </lineage>
</organism>
<evidence type="ECO:0000259" key="16">
    <source>
        <dbReference type="Pfam" id="PF00218"/>
    </source>
</evidence>
<keyword evidence="9 15" id="KW-0822">Tryptophan biosynthesis</keyword>
<dbReference type="RefSeq" id="WP_108911146.1">
    <property type="nucleotide sequence ID" value="NZ_CP021886.1"/>
</dbReference>
<dbReference type="EMBL" id="CP021886">
    <property type="protein sequence ID" value="AWI34322.1"/>
    <property type="molecule type" value="Genomic_DNA"/>
</dbReference>
<comment type="function">
    <text evidence="14">Bifunctional enzyme that catalyzes two sequential steps of tryptophan biosynthetic pathway. The first reaction is catalyzed by the isomerase, coded by the TrpF domain; the second reaction is catalyzed by the synthase, coded by the TrpC domain.</text>
</comment>
<evidence type="ECO:0000256" key="6">
    <source>
        <dbReference type="ARBA" id="ARBA00009847"/>
    </source>
</evidence>
<evidence type="ECO:0000313" key="18">
    <source>
        <dbReference type="EMBL" id="AWI34322.1"/>
    </source>
</evidence>
<dbReference type="GO" id="GO:0004425">
    <property type="term" value="F:indole-3-glycerol-phosphate synthase activity"/>
    <property type="evidence" value="ECO:0007669"/>
    <property type="project" value="UniProtKB-EC"/>
</dbReference>
<dbReference type="CDD" id="cd00331">
    <property type="entry name" value="IGPS"/>
    <property type="match status" value="1"/>
</dbReference>
<evidence type="ECO:0000256" key="9">
    <source>
        <dbReference type="ARBA" id="ARBA00022822"/>
    </source>
</evidence>
<evidence type="ECO:0000256" key="13">
    <source>
        <dbReference type="ARBA" id="ARBA00023268"/>
    </source>
</evidence>
<dbReference type="Pfam" id="PF00218">
    <property type="entry name" value="IGPS"/>
    <property type="match status" value="1"/>
</dbReference>
<dbReference type="InterPro" id="IPR001240">
    <property type="entry name" value="PRAI_dom"/>
</dbReference>
<keyword evidence="11 15" id="KW-0413">Isomerase</keyword>
<dbReference type="Proteomes" id="UP000244890">
    <property type="component" value="Chromosome"/>
</dbReference>
<dbReference type="InterPro" id="IPR013785">
    <property type="entry name" value="Aldolase_TIM"/>
</dbReference>
<name>A0A2U8FDM3_9HELI</name>
<proteinExistence type="inferred from homology"/>
<dbReference type="GO" id="GO:0004640">
    <property type="term" value="F:phosphoribosylanthranilate isomerase activity"/>
    <property type="evidence" value="ECO:0007669"/>
    <property type="project" value="UniProtKB-UniRule"/>
</dbReference>
<dbReference type="AlphaFoldDB" id="A0A2U8FDM3"/>
<comment type="pathway">
    <text evidence="3 15">Amino-acid biosynthesis; L-tryptophan biosynthesis; L-tryptophan from chorismate: step 3/5.</text>
</comment>
<dbReference type="InterPro" id="IPR013798">
    <property type="entry name" value="Indole-3-glycerol_P_synth_dom"/>
</dbReference>
<dbReference type="InterPro" id="IPR045186">
    <property type="entry name" value="Indole-3-glycerol_P_synth"/>
</dbReference>
<comment type="catalytic activity">
    <reaction evidence="1 15">
        <text>N-(5-phospho-beta-D-ribosyl)anthranilate = 1-(2-carboxyphenylamino)-1-deoxy-D-ribulose 5-phosphate</text>
        <dbReference type="Rhea" id="RHEA:21540"/>
        <dbReference type="ChEBI" id="CHEBI:18277"/>
        <dbReference type="ChEBI" id="CHEBI:58613"/>
        <dbReference type="EC" id="5.3.1.24"/>
    </reaction>
</comment>
<dbReference type="SUPFAM" id="SSF51366">
    <property type="entry name" value="Ribulose-phoshate binding barrel"/>
    <property type="match status" value="2"/>
</dbReference>
<accession>A0A2U8FDM3</accession>
<feature type="domain" description="N-(5'phosphoribosyl) anthranilate isomerase (PRAI)" evidence="17">
    <location>
        <begin position="317"/>
        <end position="496"/>
    </location>
</feature>
<evidence type="ECO:0000256" key="1">
    <source>
        <dbReference type="ARBA" id="ARBA00001164"/>
    </source>
</evidence>
<dbReference type="CDD" id="cd00405">
    <property type="entry name" value="PRAI"/>
    <property type="match status" value="1"/>
</dbReference>
<dbReference type="OrthoDB" id="9804217at2"/>
<keyword evidence="8" id="KW-0210">Decarboxylase</keyword>